<evidence type="ECO:0000256" key="1">
    <source>
        <dbReference type="SAM" id="Phobius"/>
    </source>
</evidence>
<gene>
    <name evidence="2" type="ordered locus">SPJ_0415</name>
</gene>
<protein>
    <submittedName>
        <fullName evidence="2">Uncharacterized protein</fullName>
    </submittedName>
</protein>
<keyword evidence="1" id="KW-0812">Transmembrane</keyword>
<keyword evidence="1" id="KW-0472">Membrane</keyword>
<reference evidence="3" key="1">
    <citation type="journal article" date="2010" name="Genome Biol.">
        <title>Structure and dynamics of the pan-genome of Streptococcus pneumoniae and closely related species.</title>
        <authorList>
            <person name="Donati C."/>
            <person name="Hiller N.L."/>
            <person name="Tettelin H."/>
            <person name="Muzzi A."/>
            <person name="Croucher N.J."/>
            <person name="Angiuoli S.V."/>
            <person name="Oggioni M."/>
            <person name="Dunning Hotopp J.C."/>
            <person name="Hu F.Z."/>
            <person name="Riley D.R."/>
            <person name="Covacci A."/>
            <person name="Mitchell T.J."/>
            <person name="Bentley S.D."/>
            <person name="Kilian M."/>
            <person name="Ehrlich G.D."/>
            <person name="Rappuoli R."/>
            <person name="Moxon E.R."/>
            <person name="Masignani V."/>
        </authorList>
    </citation>
    <scope>NUCLEOTIDE SEQUENCE [LARGE SCALE GENOMIC DNA]</scope>
    <source>
        <strain evidence="3">JJA</strain>
    </source>
</reference>
<evidence type="ECO:0000313" key="3">
    <source>
        <dbReference type="Proteomes" id="UP000002206"/>
    </source>
</evidence>
<dbReference type="AlphaFoldDB" id="C1CCJ4"/>
<keyword evidence="1" id="KW-1133">Transmembrane helix</keyword>
<proteinExistence type="predicted"/>
<dbReference type="Proteomes" id="UP000002206">
    <property type="component" value="Chromosome"/>
</dbReference>
<accession>C1CCJ4</accession>
<sequence>MVLSNGQPTFLSTILSFVLPVIIGPVFEETLDRGYFMNTFFP</sequence>
<evidence type="ECO:0000313" key="2">
    <source>
        <dbReference type="EMBL" id="ACO18321.1"/>
    </source>
</evidence>
<dbReference type="HOGENOM" id="CLU_3258433_0_0_9"/>
<dbReference type="EMBL" id="CP000919">
    <property type="protein sequence ID" value="ACO18321.1"/>
    <property type="molecule type" value="Genomic_DNA"/>
</dbReference>
<name>C1CCJ4_STRZJ</name>
<feature type="transmembrane region" description="Helical" evidence="1">
    <location>
        <begin position="6"/>
        <end position="27"/>
    </location>
</feature>
<organism evidence="2 3">
    <name type="scientific">Streptococcus pneumoniae (strain JJA)</name>
    <dbReference type="NCBI Taxonomy" id="488222"/>
    <lineage>
        <taxon>Bacteria</taxon>
        <taxon>Bacillati</taxon>
        <taxon>Bacillota</taxon>
        <taxon>Bacilli</taxon>
        <taxon>Lactobacillales</taxon>
        <taxon>Streptococcaceae</taxon>
        <taxon>Streptococcus</taxon>
    </lineage>
</organism>
<dbReference type="KEGG" id="sjj:SPJ_0415"/>